<evidence type="ECO:0000313" key="2">
    <source>
        <dbReference type="Proteomes" id="UP000838672"/>
    </source>
</evidence>
<keyword evidence="2" id="KW-1185">Reference proteome</keyword>
<gene>
    <name evidence="1" type="ORF">VST7929_00630</name>
</gene>
<reference evidence="1" key="1">
    <citation type="submission" date="2021-11" db="EMBL/GenBank/DDBJ databases">
        <authorList>
            <person name="Rodrigo-Torres L."/>
            <person name="Arahal R. D."/>
            <person name="Lucena T."/>
        </authorList>
    </citation>
    <scope>NUCLEOTIDE SEQUENCE</scope>
    <source>
        <strain evidence="1">CECT 7929</strain>
    </source>
</reference>
<sequence>MLTKESYPESTVTVEDLIEAQQSGDKKKIAYAVCTYIAENTAAVIMKERQNGTDEAVALAAAQQIEGQEALAAVLVKRAYAIPKATTYKGKKQALDDFIFSVNYDCYMAAAK</sequence>
<proteinExistence type="predicted"/>
<name>A0ABM8ZR53_9VIBR</name>
<dbReference type="RefSeq" id="WP_237464812.1">
    <property type="nucleotide sequence ID" value="NZ_CAKLDI010000001.1"/>
</dbReference>
<dbReference type="EMBL" id="CAKLDI010000001">
    <property type="protein sequence ID" value="CAH0532784.1"/>
    <property type="molecule type" value="Genomic_DNA"/>
</dbReference>
<organism evidence="1 2">
    <name type="scientific">Vibrio stylophorae</name>
    <dbReference type="NCBI Taxonomy" id="659351"/>
    <lineage>
        <taxon>Bacteria</taxon>
        <taxon>Pseudomonadati</taxon>
        <taxon>Pseudomonadota</taxon>
        <taxon>Gammaproteobacteria</taxon>
        <taxon>Vibrionales</taxon>
        <taxon>Vibrionaceae</taxon>
        <taxon>Vibrio</taxon>
    </lineage>
</organism>
<accession>A0ABM8ZR53</accession>
<protein>
    <submittedName>
        <fullName evidence="1">Uncharacterized protein</fullName>
    </submittedName>
</protein>
<comment type="caution">
    <text evidence="1">The sequence shown here is derived from an EMBL/GenBank/DDBJ whole genome shotgun (WGS) entry which is preliminary data.</text>
</comment>
<evidence type="ECO:0000313" key="1">
    <source>
        <dbReference type="EMBL" id="CAH0532784.1"/>
    </source>
</evidence>
<dbReference type="Proteomes" id="UP000838672">
    <property type="component" value="Unassembled WGS sequence"/>
</dbReference>